<keyword evidence="4" id="KW-1185">Reference proteome</keyword>
<dbReference type="CDD" id="cd08023">
    <property type="entry name" value="GH16_laminarinase_like"/>
    <property type="match status" value="1"/>
</dbReference>
<comment type="similarity">
    <text evidence="1">Belongs to the glycosyl hydrolase 16 family.</text>
</comment>
<protein>
    <submittedName>
        <fullName evidence="3">Endo-beta-1,3-glucanase</fullName>
    </submittedName>
</protein>
<accession>A0A286RJA7</accession>
<dbReference type="KEGG" id="ttf:THTE_3432"/>
<dbReference type="EMBL" id="CP018477">
    <property type="protein sequence ID" value="ASV76034.1"/>
    <property type="molecule type" value="Genomic_DNA"/>
</dbReference>
<proteinExistence type="inferred from homology"/>
<evidence type="ECO:0000313" key="3">
    <source>
        <dbReference type="EMBL" id="ASV76034.1"/>
    </source>
</evidence>
<dbReference type="PROSITE" id="PS51762">
    <property type="entry name" value="GH16_2"/>
    <property type="match status" value="1"/>
</dbReference>
<dbReference type="PANTHER" id="PTHR10963:SF55">
    <property type="entry name" value="GLYCOSIDE HYDROLASE FAMILY 16 PROTEIN"/>
    <property type="match status" value="1"/>
</dbReference>
<evidence type="ECO:0000313" key="4">
    <source>
        <dbReference type="Proteomes" id="UP000215086"/>
    </source>
</evidence>
<dbReference type="RefSeq" id="WP_095415909.1">
    <property type="nucleotide sequence ID" value="NZ_CP018477.1"/>
</dbReference>
<organism evidence="3 4">
    <name type="scientific">Thermogutta terrifontis</name>
    <dbReference type="NCBI Taxonomy" id="1331910"/>
    <lineage>
        <taxon>Bacteria</taxon>
        <taxon>Pseudomonadati</taxon>
        <taxon>Planctomycetota</taxon>
        <taxon>Planctomycetia</taxon>
        <taxon>Pirellulales</taxon>
        <taxon>Thermoguttaceae</taxon>
        <taxon>Thermogutta</taxon>
    </lineage>
</organism>
<reference evidence="3 4" key="1">
    <citation type="journal article" name="Front. Microbiol.">
        <title>Sugar Metabolism of the First Thermophilic Planctomycete Thermogutta terrifontis: Comparative Genomic and Transcriptomic Approaches.</title>
        <authorList>
            <person name="Elcheninov A.G."/>
            <person name="Menzel P."/>
            <person name="Gudbergsdottir S.R."/>
            <person name="Slesarev A.I."/>
            <person name="Kadnikov V.V."/>
            <person name="Krogh A."/>
            <person name="Bonch-Osmolovskaya E.A."/>
            <person name="Peng X."/>
            <person name="Kublanov I.V."/>
        </authorList>
    </citation>
    <scope>NUCLEOTIDE SEQUENCE [LARGE SCALE GENOMIC DNA]</scope>
    <source>
        <strain evidence="3 4">R1</strain>
    </source>
</reference>
<dbReference type="GO" id="GO:0004553">
    <property type="term" value="F:hydrolase activity, hydrolyzing O-glycosyl compounds"/>
    <property type="evidence" value="ECO:0007669"/>
    <property type="project" value="InterPro"/>
</dbReference>
<evidence type="ECO:0000256" key="1">
    <source>
        <dbReference type="ARBA" id="ARBA00006865"/>
    </source>
</evidence>
<dbReference type="Proteomes" id="UP000215086">
    <property type="component" value="Chromosome"/>
</dbReference>
<dbReference type="InterPro" id="IPR000757">
    <property type="entry name" value="Beta-glucanase-like"/>
</dbReference>
<dbReference type="AlphaFoldDB" id="A0A286RJA7"/>
<gene>
    <name evidence="3" type="ORF">THTE_3432</name>
</gene>
<name>A0A286RJA7_9BACT</name>
<sequence>MLKSHWKVFVTVLCGALGLGLGLSHSRLLGAEPAQSVSVADLQPQDPLPQLPPGKKWVLVWHDEFDGDKIDTSKWEIYGDWPRRDGFWVKEDSYLDGKGHLVIRTKKDGERYTSGAIATRGKYEVKYGYLVCRCTHPKQPGLWAAFWLMGAGVTRVGDEGRDGTEIDIVEMPYRDGRLTSNLHWDGYGKDHKHAGTTFSRPEVLEGFHTYGLWWKPDEYVFDVDGKETWRTSAGGVCQVPLYIKLTVEIGPWAGDIKKAQLPEEWLIDYVRVYQVVDE</sequence>
<feature type="domain" description="GH16" evidence="2">
    <location>
        <begin position="41"/>
        <end position="278"/>
    </location>
</feature>
<dbReference type="Pfam" id="PF00722">
    <property type="entry name" value="Glyco_hydro_16"/>
    <property type="match status" value="1"/>
</dbReference>
<dbReference type="GO" id="GO:0005975">
    <property type="term" value="P:carbohydrate metabolic process"/>
    <property type="evidence" value="ECO:0007669"/>
    <property type="project" value="InterPro"/>
</dbReference>
<evidence type="ECO:0000259" key="2">
    <source>
        <dbReference type="PROSITE" id="PS51762"/>
    </source>
</evidence>
<dbReference type="OrthoDB" id="9809583at2"/>
<dbReference type="InterPro" id="IPR013320">
    <property type="entry name" value="ConA-like_dom_sf"/>
</dbReference>
<dbReference type="Gene3D" id="2.60.120.200">
    <property type="match status" value="1"/>
</dbReference>
<dbReference type="SUPFAM" id="SSF49899">
    <property type="entry name" value="Concanavalin A-like lectins/glucanases"/>
    <property type="match status" value="1"/>
</dbReference>
<dbReference type="InterPro" id="IPR050546">
    <property type="entry name" value="Glycosyl_Hydrlase_16"/>
</dbReference>
<dbReference type="PANTHER" id="PTHR10963">
    <property type="entry name" value="GLYCOSYL HYDROLASE-RELATED"/>
    <property type="match status" value="1"/>
</dbReference>